<reference evidence="1 2" key="1">
    <citation type="journal article" date="2017" name="Front. Cell. Infect. Microbiol.">
        <title>Chaperone-usher pili loci of human colonization factor-negative enterotoxigenic Escherichia coli.</title>
        <authorList>
            <person name="Del Canto F."/>
            <person name="Vidal R."/>
            <person name="Stine O.C."/>
            <person name="Pop M."/>
        </authorList>
    </citation>
    <scope>NUCLEOTIDE SEQUENCE [LARGE SCALE GENOMIC DNA]</scope>
    <source>
        <strain evidence="1 2">700324</strain>
    </source>
</reference>
<dbReference type="AlphaFoldDB" id="A0A1Q6BDA4"/>
<organism evidence="1 2">
    <name type="scientific">Escherichia coli</name>
    <dbReference type="NCBI Taxonomy" id="562"/>
    <lineage>
        <taxon>Bacteria</taxon>
        <taxon>Pseudomonadati</taxon>
        <taxon>Pseudomonadota</taxon>
        <taxon>Gammaproteobacteria</taxon>
        <taxon>Enterobacterales</taxon>
        <taxon>Enterobacteriaceae</taxon>
        <taxon>Escherichia</taxon>
    </lineage>
</organism>
<sequence length="173" mass="19331">MGGRISSPFSDVSAGTNSEFIKIKINGTVVPGNSKVDKFSDYFDGYSPNAFHAFSGVDGTFFDMVTLKIKVTKETKSILENFFKRGGKKITIEIVRREATEVESSYSSYTVIYEDCRVHDLLLAHDQASNLMVELSFTPRESVSIELNIPSSDRKKTDKIGPIVYNLQKEILV</sequence>
<protein>
    <submittedName>
        <fullName evidence="1">Type VI secretion protein</fullName>
    </submittedName>
</protein>
<gene>
    <name evidence="1" type="ORF">AWP47_04245</name>
</gene>
<proteinExistence type="predicted"/>
<accession>A0A1Q6BDA4</accession>
<dbReference type="RefSeq" id="WP_000509438.1">
    <property type="nucleotide sequence ID" value="NZ_BDPF01000035.1"/>
</dbReference>
<comment type="caution">
    <text evidence="1">The sequence shown here is derived from an EMBL/GenBank/DDBJ whole genome shotgun (WGS) entry which is preliminary data.</text>
</comment>
<evidence type="ECO:0000313" key="2">
    <source>
        <dbReference type="Proteomes" id="UP000185794"/>
    </source>
</evidence>
<dbReference type="Proteomes" id="UP000185794">
    <property type="component" value="Unassembled WGS sequence"/>
</dbReference>
<name>A0A1Q6BDA4_ECOLX</name>
<dbReference type="EMBL" id="LRKC01000093">
    <property type="protein sequence ID" value="OKV15384.1"/>
    <property type="molecule type" value="Genomic_DNA"/>
</dbReference>
<evidence type="ECO:0000313" key="1">
    <source>
        <dbReference type="EMBL" id="OKV15384.1"/>
    </source>
</evidence>